<reference evidence="2" key="1">
    <citation type="submission" date="2016-11" db="UniProtKB">
        <authorList>
            <consortium name="WormBaseParasite"/>
        </authorList>
    </citation>
    <scope>IDENTIFICATION</scope>
</reference>
<evidence type="ECO:0000313" key="1">
    <source>
        <dbReference type="Proteomes" id="UP000095283"/>
    </source>
</evidence>
<evidence type="ECO:0000313" key="2">
    <source>
        <dbReference type="WBParaSite" id="Hba_13264"/>
    </source>
</evidence>
<organism evidence="1 2">
    <name type="scientific">Heterorhabditis bacteriophora</name>
    <name type="common">Entomopathogenic nematode worm</name>
    <dbReference type="NCBI Taxonomy" id="37862"/>
    <lineage>
        <taxon>Eukaryota</taxon>
        <taxon>Metazoa</taxon>
        <taxon>Ecdysozoa</taxon>
        <taxon>Nematoda</taxon>
        <taxon>Chromadorea</taxon>
        <taxon>Rhabditida</taxon>
        <taxon>Rhabditina</taxon>
        <taxon>Rhabditomorpha</taxon>
        <taxon>Strongyloidea</taxon>
        <taxon>Heterorhabditidae</taxon>
        <taxon>Heterorhabditis</taxon>
    </lineage>
</organism>
<accession>A0A1I7X709</accession>
<sequence>MKKQASKYFIDTLHCNYRPCIDGAPANVVCIQNMNFAQYPFKLIFKTDNESDYISLKYQEESNFFFYSNVTLEAKKYEVSGIFVAPFLGHDILIRFWTPKMNTSVEIEYYSLDNTLLPDGPNEIDGAAVKVSIKNCSKEMSLKVSAFPLLTIKGENILLDFTHFSLSN</sequence>
<name>A0A1I7X709_HETBA</name>
<keyword evidence="1" id="KW-1185">Reference proteome</keyword>
<proteinExistence type="predicted"/>
<dbReference type="AlphaFoldDB" id="A0A1I7X709"/>
<protein>
    <submittedName>
        <fullName evidence="2">CUB domain-containing protein</fullName>
    </submittedName>
</protein>
<dbReference type="WBParaSite" id="Hba_13264">
    <property type="protein sequence ID" value="Hba_13264"/>
    <property type="gene ID" value="Hba_13264"/>
</dbReference>
<dbReference type="Proteomes" id="UP000095283">
    <property type="component" value="Unplaced"/>
</dbReference>